<accession>A0A1N7HAQ1</accession>
<keyword evidence="1" id="KW-0472">Membrane</keyword>
<evidence type="ECO:0000256" key="1">
    <source>
        <dbReference type="SAM" id="Phobius"/>
    </source>
</evidence>
<keyword evidence="1" id="KW-0812">Transmembrane</keyword>
<keyword evidence="3" id="KW-1185">Reference proteome</keyword>
<evidence type="ECO:0000313" key="2">
    <source>
        <dbReference type="EMBL" id="SIS21955.1"/>
    </source>
</evidence>
<feature type="transmembrane region" description="Helical" evidence="1">
    <location>
        <begin position="17"/>
        <end position="36"/>
    </location>
</feature>
<dbReference type="RefSeq" id="WP_076482650.1">
    <property type="nucleotide sequence ID" value="NZ_FTNT01000014.1"/>
</dbReference>
<dbReference type="OrthoDB" id="4578595at2"/>
<protein>
    <submittedName>
        <fullName evidence="2">SipW-cognate class signal peptide</fullName>
    </submittedName>
</protein>
<keyword evidence="1" id="KW-1133">Transmembrane helix</keyword>
<reference evidence="2 3" key="1">
    <citation type="submission" date="2017-01" db="EMBL/GenBank/DDBJ databases">
        <authorList>
            <person name="Mah S.A."/>
            <person name="Swanson W.J."/>
            <person name="Moy G.W."/>
            <person name="Vacquier V.D."/>
        </authorList>
    </citation>
    <scope>NUCLEOTIDE SEQUENCE [LARGE SCALE GENOMIC DNA]</scope>
    <source>
        <strain evidence="2 3">CPCC 203464</strain>
    </source>
</reference>
<dbReference type="InterPro" id="IPR023833">
    <property type="entry name" value="Signal_pept_SipW-depend-type"/>
</dbReference>
<dbReference type="AlphaFoldDB" id="A0A1N7HAQ1"/>
<name>A0A1N7HAQ1_9NOCA</name>
<evidence type="ECO:0000313" key="3">
    <source>
        <dbReference type="Proteomes" id="UP000186218"/>
    </source>
</evidence>
<dbReference type="STRING" id="1344003.SAMN05445060_3838"/>
<organism evidence="2 3">
    <name type="scientific">Williamsia sterculiae</name>
    <dbReference type="NCBI Taxonomy" id="1344003"/>
    <lineage>
        <taxon>Bacteria</taxon>
        <taxon>Bacillati</taxon>
        <taxon>Actinomycetota</taxon>
        <taxon>Actinomycetes</taxon>
        <taxon>Mycobacteriales</taxon>
        <taxon>Nocardiaceae</taxon>
        <taxon>Williamsia</taxon>
    </lineage>
</organism>
<proteinExistence type="predicted"/>
<gene>
    <name evidence="2" type="ORF">SAMN05445060_3838</name>
</gene>
<dbReference type="Proteomes" id="UP000186218">
    <property type="component" value="Unassembled WGS sequence"/>
</dbReference>
<dbReference type="NCBIfam" id="TIGR04088">
    <property type="entry name" value="cognate_SipW"/>
    <property type="match status" value="1"/>
</dbReference>
<sequence>MTLLNALGVLVSRRVRAVLSIGMVLGIGVVGTLALWSSSVATQSGVFTTATVSILADGSKAAAFTFSPTGLLPGQSAAKVIAVSNSGTAAITYSAAVASSNALGQAMTLTVVPGASATNGVCGSGTKIADGIAVSATATTFSTNRGPLAASGGAENLCVQVNLPLTADASVAGTTGTVVLTFTGSAGT</sequence>
<dbReference type="EMBL" id="FTNT01000014">
    <property type="protein sequence ID" value="SIS21955.1"/>
    <property type="molecule type" value="Genomic_DNA"/>
</dbReference>